<sequence>MASRLPAERHAVNLGESNSRKTISIGVNSFLHDVVQRGLGVLQAVTAAGREVVDKGECDSLQQLLPSRLRNTNATELAMPFAHRSGLKAVHKINRCGKFANIIGLSGIAIERSRNIHGESGACEGEKAEQIAELELHFDWYAWGTVGDIR</sequence>
<gene>
    <name evidence="1" type="ORF">N7494_007865</name>
</gene>
<dbReference type="AlphaFoldDB" id="A0AAD6CW56"/>
<comment type="caution">
    <text evidence="1">The sequence shown here is derived from an EMBL/GenBank/DDBJ whole genome shotgun (WGS) entry which is preliminary data.</text>
</comment>
<dbReference type="Proteomes" id="UP001220324">
    <property type="component" value="Unassembled WGS sequence"/>
</dbReference>
<organism evidence="1 2">
    <name type="scientific">Penicillium frequentans</name>
    <dbReference type="NCBI Taxonomy" id="3151616"/>
    <lineage>
        <taxon>Eukaryota</taxon>
        <taxon>Fungi</taxon>
        <taxon>Dikarya</taxon>
        <taxon>Ascomycota</taxon>
        <taxon>Pezizomycotina</taxon>
        <taxon>Eurotiomycetes</taxon>
        <taxon>Eurotiomycetidae</taxon>
        <taxon>Eurotiales</taxon>
        <taxon>Aspergillaceae</taxon>
        <taxon>Penicillium</taxon>
    </lineage>
</organism>
<reference evidence="1 2" key="1">
    <citation type="journal article" date="2023" name="IMA Fungus">
        <title>Comparative genomic study of the Penicillium genus elucidates a diverse pangenome and 15 lateral gene transfer events.</title>
        <authorList>
            <person name="Petersen C."/>
            <person name="Sorensen T."/>
            <person name="Nielsen M.R."/>
            <person name="Sondergaard T.E."/>
            <person name="Sorensen J.L."/>
            <person name="Fitzpatrick D.A."/>
            <person name="Frisvad J.C."/>
            <person name="Nielsen K.L."/>
        </authorList>
    </citation>
    <scope>NUCLEOTIDE SEQUENCE [LARGE SCALE GENOMIC DNA]</scope>
    <source>
        <strain evidence="1 2">IBT 35679</strain>
    </source>
</reference>
<name>A0AAD6CW56_9EURO</name>
<evidence type="ECO:0000313" key="2">
    <source>
        <dbReference type="Proteomes" id="UP001220324"/>
    </source>
</evidence>
<evidence type="ECO:0000313" key="1">
    <source>
        <dbReference type="EMBL" id="KAJ5538386.1"/>
    </source>
</evidence>
<dbReference type="EMBL" id="JAQIZZ010000006">
    <property type="protein sequence ID" value="KAJ5538386.1"/>
    <property type="molecule type" value="Genomic_DNA"/>
</dbReference>
<keyword evidence="2" id="KW-1185">Reference proteome</keyword>
<accession>A0AAD6CW56</accession>
<protein>
    <submittedName>
        <fullName evidence="1">Uncharacterized protein</fullName>
    </submittedName>
</protein>
<proteinExistence type="predicted"/>